<dbReference type="EMBL" id="JAFJMO010000014">
    <property type="protein sequence ID" value="KAJ8256433.1"/>
    <property type="molecule type" value="Genomic_DNA"/>
</dbReference>
<evidence type="ECO:0000256" key="1">
    <source>
        <dbReference type="SAM" id="Coils"/>
    </source>
</evidence>
<accession>A0A9Q1D3A8</accession>
<feature type="region of interest" description="Disordered" evidence="2">
    <location>
        <begin position="363"/>
        <end position="435"/>
    </location>
</feature>
<dbReference type="Pfam" id="PF15718">
    <property type="entry name" value="MNR"/>
    <property type="match status" value="2"/>
</dbReference>
<feature type="coiled-coil region" evidence="1">
    <location>
        <begin position="255"/>
        <end position="282"/>
    </location>
</feature>
<feature type="region of interest" description="Disordered" evidence="2">
    <location>
        <begin position="110"/>
        <end position="198"/>
    </location>
</feature>
<dbReference type="GO" id="GO:0071539">
    <property type="term" value="P:protein localization to centrosome"/>
    <property type="evidence" value="ECO:0007669"/>
    <property type="project" value="TreeGrafter"/>
</dbReference>
<dbReference type="InterPro" id="IPR031447">
    <property type="entry name" value="MNR"/>
</dbReference>
<dbReference type="GO" id="GO:0034451">
    <property type="term" value="C:centriolar satellite"/>
    <property type="evidence" value="ECO:0007669"/>
    <property type="project" value="TreeGrafter"/>
</dbReference>
<dbReference type="OrthoDB" id="10072648at2759"/>
<dbReference type="GO" id="GO:0007099">
    <property type="term" value="P:centriole replication"/>
    <property type="evidence" value="ECO:0007669"/>
    <property type="project" value="InterPro"/>
</dbReference>
<evidence type="ECO:0000313" key="3">
    <source>
        <dbReference type="EMBL" id="KAJ8256433.1"/>
    </source>
</evidence>
<comment type="caution">
    <text evidence="3">The sequence shown here is derived from an EMBL/GenBank/DDBJ whole genome shotgun (WGS) entry which is preliminary data.</text>
</comment>
<evidence type="ECO:0000256" key="2">
    <source>
        <dbReference type="SAM" id="MobiDB-lite"/>
    </source>
</evidence>
<proteinExistence type="predicted"/>
<feature type="compositionally biased region" description="Pro residues" evidence="2">
    <location>
        <begin position="778"/>
        <end position="787"/>
    </location>
</feature>
<dbReference type="AlphaFoldDB" id="A0A9Q1D3A8"/>
<reference evidence="3" key="1">
    <citation type="journal article" date="2023" name="Science">
        <title>Genome structures resolve the early diversification of teleost fishes.</title>
        <authorList>
            <person name="Parey E."/>
            <person name="Louis A."/>
            <person name="Montfort J."/>
            <person name="Bouchez O."/>
            <person name="Roques C."/>
            <person name="Iampietro C."/>
            <person name="Lluch J."/>
            <person name="Castinel A."/>
            <person name="Donnadieu C."/>
            <person name="Desvignes T."/>
            <person name="Floi Bucao C."/>
            <person name="Jouanno E."/>
            <person name="Wen M."/>
            <person name="Mejri S."/>
            <person name="Dirks R."/>
            <person name="Jansen H."/>
            <person name="Henkel C."/>
            <person name="Chen W.J."/>
            <person name="Zahm M."/>
            <person name="Cabau C."/>
            <person name="Klopp C."/>
            <person name="Thompson A.W."/>
            <person name="Robinson-Rechavi M."/>
            <person name="Braasch I."/>
            <person name="Lecointre G."/>
            <person name="Bobe J."/>
            <person name="Postlethwait J.H."/>
            <person name="Berthelot C."/>
            <person name="Roest Crollius H."/>
            <person name="Guiguen Y."/>
        </authorList>
    </citation>
    <scope>NUCLEOTIDE SEQUENCE</scope>
    <source>
        <strain evidence="3">Concon-B</strain>
    </source>
</reference>
<dbReference type="PANTHER" id="PTHR15732:SF4">
    <property type="entry name" value="PROTEIN MOONRAKER"/>
    <property type="match status" value="1"/>
</dbReference>
<protein>
    <recommendedName>
        <fullName evidence="5">Protein moonraker</fullName>
    </recommendedName>
</protein>
<keyword evidence="1" id="KW-0175">Coiled coil</keyword>
<feature type="compositionally biased region" description="Low complexity" evidence="2">
    <location>
        <begin position="116"/>
        <end position="126"/>
    </location>
</feature>
<feature type="region of interest" description="Disordered" evidence="2">
    <location>
        <begin position="450"/>
        <end position="518"/>
    </location>
</feature>
<evidence type="ECO:0000313" key="4">
    <source>
        <dbReference type="Proteomes" id="UP001152803"/>
    </source>
</evidence>
<keyword evidence="4" id="KW-1185">Reference proteome</keyword>
<feature type="compositionally biased region" description="Low complexity" evidence="2">
    <location>
        <begin position="142"/>
        <end position="153"/>
    </location>
</feature>
<feature type="compositionally biased region" description="Basic and acidic residues" evidence="2">
    <location>
        <begin position="462"/>
        <end position="478"/>
    </location>
</feature>
<feature type="region of interest" description="Disordered" evidence="2">
    <location>
        <begin position="531"/>
        <end position="559"/>
    </location>
</feature>
<name>A0A9Q1D3A8_CONCO</name>
<gene>
    <name evidence="3" type="ORF">COCON_G00185850</name>
</gene>
<feature type="region of interest" description="Disordered" evidence="2">
    <location>
        <begin position="722"/>
        <end position="741"/>
    </location>
</feature>
<feature type="compositionally biased region" description="Basic and acidic residues" evidence="2">
    <location>
        <begin position="364"/>
        <end position="374"/>
    </location>
</feature>
<feature type="region of interest" description="Disordered" evidence="2">
    <location>
        <begin position="874"/>
        <end position="896"/>
    </location>
</feature>
<dbReference type="Proteomes" id="UP001152803">
    <property type="component" value="Unassembled WGS sequence"/>
</dbReference>
<feature type="region of interest" description="Disordered" evidence="2">
    <location>
        <begin position="769"/>
        <end position="795"/>
    </location>
</feature>
<sequence>MTGKFQIRSQLTSVGDLGHLNSSWVTSGSAQTRNEAHPQTQLLFNKASPASASNRVTRVGPPAPIVIEKLVGGRGSRSGGDSVRSSLSFSALSEERLQAAVRLARRDLQRRHRDSALGSSALGSSPWAPPPPPRDGPHRVGAARTTARSQRAAGPKDGVSRGLLYTPQVLPLPPSGEHGLSPPTRDSGPQPRASGQEAKLSQEICRLQRELGTYIQRIEQLANRGQLEEERLDPDEERRVEIRRQEQAARSARIIYVLQRQVKEIQEDLDKLRSQKIKHTKKSRAVDRLAAAHRGAVRAIQVFITQLPDQSERKMPSHYRELGQLIRQLSLCSAKVEAGRGSSVPETAIDILQKVEALDSALTKQERGRAKELRVSSSSPARRRSPGGRQHSASPPRAARGPAARGPGGPRRPPALRKNLPGRRLTAWPDGPVGRDEVLRAGLDRLVRARGLGGGASRSHRGPPEITKKRAPSHDGRVRKPTVSSRLKEAQLQQKDTSIPWIPTSPHASPPQLAQPQPMQPRCLFAQLQQSEGWEEQRGPPRAPGGPGLDTEQRREAHGEAVRQAWVDKQTTRRLRELGQLSKEESERINRLREEVGSPTLWAERAEREARERLQPLLAQAQQIRESWDRKAGSLRHRLSEQAADRAAVNAELLSEAVLEDVLEDTAQALWAAERSRELEQGAERLLQAPTLETMLLRMEEMEKDQEDVRLRLAGISYSNLRFSEKDDGTDPRPSSPQPLRLTRPALRPVAAVDIVLQAPVEAGAAFETSLDEDTSPWPSPSKPADPLPGERGGAIPLSLPVSMQRNMQAYRQDYESYLHLVSHEAVGSFNPWAIADSLAEELMEEALADVAVEFQDVCEEYAEAVFTSEFLQPRHDGGRGSPSLSGFPVNGLLTS</sequence>
<dbReference type="PANTHER" id="PTHR15732">
    <property type="entry name" value="PROTEIN MOONRAKER"/>
    <property type="match status" value="1"/>
</dbReference>
<evidence type="ECO:0008006" key="5">
    <source>
        <dbReference type="Google" id="ProtNLM"/>
    </source>
</evidence>
<organism evidence="3 4">
    <name type="scientific">Conger conger</name>
    <name type="common">Conger eel</name>
    <name type="synonym">Muraena conger</name>
    <dbReference type="NCBI Taxonomy" id="82655"/>
    <lineage>
        <taxon>Eukaryota</taxon>
        <taxon>Metazoa</taxon>
        <taxon>Chordata</taxon>
        <taxon>Craniata</taxon>
        <taxon>Vertebrata</taxon>
        <taxon>Euteleostomi</taxon>
        <taxon>Actinopterygii</taxon>
        <taxon>Neopterygii</taxon>
        <taxon>Teleostei</taxon>
        <taxon>Anguilliformes</taxon>
        <taxon>Congridae</taxon>
        <taxon>Conger</taxon>
    </lineage>
</organism>
<feature type="compositionally biased region" description="Low complexity" evidence="2">
    <location>
        <begin position="395"/>
        <end position="405"/>
    </location>
</feature>